<comment type="caution">
    <text evidence="11">The sequence shown here is derived from an EMBL/GenBank/DDBJ whole genome shotgun (WGS) entry which is preliminary data.</text>
</comment>
<dbReference type="PANTHER" id="PTHR30309:SF0">
    <property type="entry name" value="GLYCEROL-3-PHOSPHATE ACYLTRANSFERASE-RELATED"/>
    <property type="match status" value="1"/>
</dbReference>
<feature type="transmembrane region" description="Helical" evidence="10">
    <location>
        <begin position="153"/>
        <end position="174"/>
    </location>
</feature>
<dbReference type="Proteomes" id="UP000179242">
    <property type="component" value="Unassembled WGS sequence"/>
</dbReference>
<name>A0A1F4U998_UNCSA</name>
<evidence type="ECO:0000256" key="6">
    <source>
        <dbReference type="ARBA" id="ARBA00023098"/>
    </source>
</evidence>
<dbReference type="AlphaFoldDB" id="A0A1F4U998"/>
<organism evidence="11 12">
    <name type="scientific">candidate division WOR-1 bacterium RIFOXYC2_FULL_46_14</name>
    <dbReference type="NCBI Taxonomy" id="1802587"/>
    <lineage>
        <taxon>Bacteria</taxon>
        <taxon>Bacillati</taxon>
        <taxon>Saganbacteria</taxon>
    </lineage>
</organism>
<feature type="transmembrane region" description="Helical" evidence="10">
    <location>
        <begin position="80"/>
        <end position="99"/>
    </location>
</feature>
<evidence type="ECO:0000313" key="12">
    <source>
        <dbReference type="Proteomes" id="UP000179242"/>
    </source>
</evidence>
<feature type="transmembrane region" description="Helical" evidence="10">
    <location>
        <begin position="6"/>
        <end position="26"/>
    </location>
</feature>
<comment type="subunit">
    <text evidence="10">Probably interacts with PlsX.</text>
</comment>
<dbReference type="GO" id="GO:0043772">
    <property type="term" value="F:acyl-phosphate glycerol-3-phosphate acyltransferase activity"/>
    <property type="evidence" value="ECO:0007669"/>
    <property type="project" value="UniProtKB-UniRule"/>
</dbReference>
<feature type="transmembrane region" description="Helical" evidence="10">
    <location>
        <begin position="111"/>
        <end position="133"/>
    </location>
</feature>
<keyword evidence="5 10" id="KW-1133">Transmembrane helix</keyword>
<dbReference type="SMART" id="SM01207">
    <property type="entry name" value="G3P_acyltransf"/>
    <property type="match status" value="1"/>
</dbReference>
<evidence type="ECO:0000256" key="1">
    <source>
        <dbReference type="ARBA" id="ARBA00022475"/>
    </source>
</evidence>
<comment type="similarity">
    <text evidence="10">Belongs to the PlsY family.</text>
</comment>
<keyword evidence="6 10" id="KW-0443">Lipid metabolism</keyword>
<feature type="transmembrane region" description="Helical" evidence="10">
    <location>
        <begin position="47"/>
        <end position="74"/>
    </location>
</feature>
<evidence type="ECO:0000256" key="4">
    <source>
        <dbReference type="ARBA" id="ARBA00022692"/>
    </source>
</evidence>
<evidence type="ECO:0000256" key="10">
    <source>
        <dbReference type="HAMAP-Rule" id="MF_01043"/>
    </source>
</evidence>
<keyword evidence="11" id="KW-0012">Acyltransferase</keyword>
<keyword evidence="1 10" id="KW-1003">Cell membrane</keyword>
<keyword evidence="4 10" id="KW-0812">Transmembrane</keyword>
<evidence type="ECO:0000256" key="2">
    <source>
        <dbReference type="ARBA" id="ARBA00022516"/>
    </source>
</evidence>
<keyword evidence="2 10" id="KW-0444">Lipid biosynthesis</keyword>
<evidence type="ECO:0000256" key="7">
    <source>
        <dbReference type="ARBA" id="ARBA00023136"/>
    </source>
</evidence>
<accession>A0A1F4U998</accession>
<reference evidence="11 12" key="1">
    <citation type="journal article" date="2016" name="Nat. Commun.">
        <title>Thousands of microbial genomes shed light on interconnected biogeochemical processes in an aquifer system.</title>
        <authorList>
            <person name="Anantharaman K."/>
            <person name="Brown C.T."/>
            <person name="Hug L.A."/>
            <person name="Sharon I."/>
            <person name="Castelle C.J."/>
            <person name="Probst A.J."/>
            <person name="Thomas B.C."/>
            <person name="Singh A."/>
            <person name="Wilkins M.J."/>
            <person name="Karaoz U."/>
            <person name="Brodie E.L."/>
            <person name="Williams K.H."/>
            <person name="Hubbard S.S."/>
            <person name="Banfield J.F."/>
        </authorList>
    </citation>
    <scope>NUCLEOTIDE SEQUENCE [LARGE SCALE GENOMIC DNA]</scope>
</reference>
<proteinExistence type="inferred from homology"/>
<evidence type="ECO:0000313" key="11">
    <source>
        <dbReference type="EMBL" id="OGC40873.1"/>
    </source>
</evidence>
<dbReference type="UniPathway" id="UPA00085"/>
<dbReference type="PANTHER" id="PTHR30309">
    <property type="entry name" value="INNER MEMBRANE PROTEIN YGIH"/>
    <property type="match status" value="1"/>
</dbReference>
<keyword evidence="3 10" id="KW-0808">Transferase</keyword>
<evidence type="ECO:0000256" key="9">
    <source>
        <dbReference type="ARBA" id="ARBA00023264"/>
    </source>
</evidence>
<comment type="catalytic activity">
    <reaction evidence="10">
        <text>an acyl phosphate + sn-glycerol 3-phosphate = a 1-acyl-sn-glycero-3-phosphate + phosphate</text>
        <dbReference type="Rhea" id="RHEA:34075"/>
        <dbReference type="ChEBI" id="CHEBI:43474"/>
        <dbReference type="ChEBI" id="CHEBI:57597"/>
        <dbReference type="ChEBI" id="CHEBI:57970"/>
        <dbReference type="ChEBI" id="CHEBI:59918"/>
        <dbReference type="EC" id="2.3.1.275"/>
    </reaction>
</comment>
<comment type="subcellular location">
    <subcellularLocation>
        <location evidence="10">Cell membrane</location>
        <topology evidence="10">Multi-pass membrane protein</topology>
    </subcellularLocation>
</comment>
<dbReference type="GO" id="GO:0008654">
    <property type="term" value="P:phospholipid biosynthetic process"/>
    <property type="evidence" value="ECO:0007669"/>
    <property type="project" value="UniProtKB-UniRule"/>
</dbReference>
<keyword evidence="7 10" id="KW-0472">Membrane</keyword>
<evidence type="ECO:0000256" key="3">
    <source>
        <dbReference type="ARBA" id="ARBA00022679"/>
    </source>
</evidence>
<keyword evidence="8 10" id="KW-0594">Phospholipid biosynthesis</keyword>
<dbReference type="EMBL" id="MEUJ01000002">
    <property type="protein sequence ID" value="OGC40873.1"/>
    <property type="molecule type" value="Genomic_DNA"/>
</dbReference>
<comment type="pathway">
    <text evidence="10">Lipid metabolism; phospholipid metabolism.</text>
</comment>
<sequence length="199" mass="21029">MQITLILAASYLLGSIPFGYIIGLIYGKDLTKEGSGNIGATNTFRTLGIIPGSIVFFFDLAKGALAVLLCSLLYPNPLAIIAAGAIAIAGHTFSVFMGFKGGKGVATGLGVLFGIAPEVFLICLVWTVVITALTRYVSVTSITGAILATSLMFWFGKPLSYSIFVAIASAFIIYKHKDNIKRLLDGTENRIGGKKKNAV</sequence>
<dbReference type="InterPro" id="IPR003811">
    <property type="entry name" value="G3P_acylTferase_PlsY"/>
</dbReference>
<evidence type="ECO:0000256" key="5">
    <source>
        <dbReference type="ARBA" id="ARBA00022989"/>
    </source>
</evidence>
<dbReference type="HAMAP" id="MF_01043">
    <property type="entry name" value="PlsY"/>
    <property type="match status" value="1"/>
</dbReference>
<protein>
    <recommendedName>
        <fullName evidence="10">Glycerol-3-phosphate acyltransferase</fullName>
    </recommendedName>
    <alternativeName>
        <fullName evidence="10">Acyl-PO4 G3P acyltransferase</fullName>
    </alternativeName>
    <alternativeName>
        <fullName evidence="10">Acyl-phosphate--glycerol-3-phosphate acyltransferase</fullName>
    </alternativeName>
    <alternativeName>
        <fullName evidence="10">G3P acyltransferase</fullName>
        <shortName evidence="10">GPAT</shortName>
        <ecNumber evidence="10">2.3.1.275</ecNumber>
    </alternativeName>
    <alternativeName>
        <fullName evidence="10">Lysophosphatidic acid synthase</fullName>
        <shortName evidence="10">LPA synthase</shortName>
    </alternativeName>
</protein>
<gene>
    <name evidence="10" type="primary">plsY</name>
    <name evidence="11" type="ORF">A2438_01095</name>
</gene>
<dbReference type="GO" id="GO:0005886">
    <property type="term" value="C:plasma membrane"/>
    <property type="evidence" value="ECO:0007669"/>
    <property type="project" value="UniProtKB-SubCell"/>
</dbReference>
<evidence type="ECO:0000256" key="8">
    <source>
        <dbReference type="ARBA" id="ARBA00023209"/>
    </source>
</evidence>
<comment type="function">
    <text evidence="10">Catalyzes the transfer of an acyl group from acyl-phosphate (acyl-PO(4)) to glycerol-3-phosphate (G3P) to form lysophosphatidic acid (LPA). This enzyme utilizes acyl-phosphate as fatty acyl donor, but not acyl-CoA or acyl-ACP.</text>
</comment>
<keyword evidence="9 10" id="KW-1208">Phospholipid metabolism</keyword>
<dbReference type="NCBIfam" id="TIGR00023">
    <property type="entry name" value="glycerol-3-phosphate 1-O-acyltransferase PlsY"/>
    <property type="match status" value="1"/>
</dbReference>
<dbReference type="EC" id="2.3.1.275" evidence="10"/>
<dbReference type="Pfam" id="PF02660">
    <property type="entry name" value="G3P_acyltransf"/>
    <property type="match status" value="1"/>
</dbReference>